<keyword evidence="2" id="KW-0547">Nucleotide-binding</keyword>
<dbReference type="InterPro" id="IPR011009">
    <property type="entry name" value="Kinase-like_dom_sf"/>
</dbReference>
<protein>
    <recommendedName>
        <fullName evidence="5">Protein kinase domain-containing protein</fullName>
    </recommendedName>
</protein>
<evidence type="ECO:0000256" key="3">
    <source>
        <dbReference type="ARBA" id="ARBA00022777"/>
    </source>
</evidence>
<evidence type="ECO:0000256" key="2">
    <source>
        <dbReference type="ARBA" id="ARBA00022741"/>
    </source>
</evidence>
<evidence type="ECO:0000256" key="1">
    <source>
        <dbReference type="ARBA" id="ARBA00022679"/>
    </source>
</evidence>
<dbReference type="GO" id="GO:0005524">
    <property type="term" value="F:ATP binding"/>
    <property type="evidence" value="ECO:0007669"/>
    <property type="project" value="UniProtKB-KW"/>
</dbReference>
<evidence type="ECO:0000313" key="6">
    <source>
        <dbReference type="EMBL" id="CAK67949.1"/>
    </source>
</evidence>
<proteinExistence type="predicted"/>
<dbReference type="GO" id="GO:0016020">
    <property type="term" value="C:membrane"/>
    <property type="evidence" value="ECO:0000318"/>
    <property type="project" value="GO_Central"/>
</dbReference>
<dbReference type="Proteomes" id="UP000000600">
    <property type="component" value="Unassembled WGS sequence"/>
</dbReference>
<keyword evidence="4" id="KW-0067">ATP-binding</keyword>
<dbReference type="EMBL" id="CT868055">
    <property type="protein sequence ID" value="CAK67949.1"/>
    <property type="molecule type" value="Genomic_DNA"/>
</dbReference>
<evidence type="ECO:0000313" key="7">
    <source>
        <dbReference type="Proteomes" id="UP000000600"/>
    </source>
</evidence>
<accession>A0CAY2</accession>
<evidence type="ECO:0000259" key="5">
    <source>
        <dbReference type="PROSITE" id="PS50011"/>
    </source>
</evidence>
<dbReference type="STRING" id="5888.A0CAY2"/>
<dbReference type="AlphaFoldDB" id="A0CAY2"/>
<dbReference type="PANTHER" id="PTHR24348">
    <property type="entry name" value="SERINE/THREONINE-PROTEIN KINASE UNC-51-RELATED"/>
    <property type="match status" value="1"/>
</dbReference>
<sequence length="444" mass="52321">MIFKIGGEDYSIEGNPIYEDSYTNIFNCTKGEGFLKSLYAKFSYSNEHEIDYKKIYQITQNSKNQNLVPIYYIEYDPLQKVYLIIMEKCQENLEQQSQKFNETQIKEFLNEFLKGYKCLHDQNMFHGKINTNNIFIIKSQHTSQYKIGDIVSYATSNNNTNIGYIAPEIFPKSSKDELFLKIQSNQNQEASDIYSLGMVLIRLICGKLPFECTHDQVMQFHNLIKSVPYQIKINPSNINQQHFSEELLNPIQKMIRYNPQERLTFDDLQQLLMQYRKQRLSQTINCSSSQNHLFSTINSSININFHQSQKPKSAIQLIQKSTSNCFKNLAQARICPQITSIDPKTKRLRVIKRIYTNEVILNFIDFQWDQFKNNLEIEKEYASQQIMAENREFMLLLLNSYNNKSCDIEDNEIRFIYCLLAKFQGYKEIVQKLPLDYKVELLNV</sequence>
<dbReference type="HOGENOM" id="CLU_041984_0_0_1"/>
<name>A0CAY2_PARTE</name>
<dbReference type="Gene3D" id="1.10.510.10">
    <property type="entry name" value="Transferase(Phosphotransferase) domain 1"/>
    <property type="match status" value="1"/>
</dbReference>
<feature type="domain" description="Protein kinase" evidence="5">
    <location>
        <begin position="1"/>
        <end position="272"/>
    </location>
</feature>
<dbReference type="GO" id="GO:0005737">
    <property type="term" value="C:cytoplasm"/>
    <property type="evidence" value="ECO:0000318"/>
    <property type="project" value="GO_Central"/>
</dbReference>
<reference evidence="6 7" key="1">
    <citation type="journal article" date="2006" name="Nature">
        <title>Global trends of whole-genome duplications revealed by the ciliate Paramecium tetraurelia.</title>
        <authorList>
            <consortium name="Genoscope"/>
            <person name="Aury J.-M."/>
            <person name="Jaillon O."/>
            <person name="Duret L."/>
            <person name="Noel B."/>
            <person name="Jubin C."/>
            <person name="Porcel B.M."/>
            <person name="Segurens B."/>
            <person name="Daubin V."/>
            <person name="Anthouard V."/>
            <person name="Aiach N."/>
            <person name="Arnaiz O."/>
            <person name="Billaut A."/>
            <person name="Beisson J."/>
            <person name="Blanc I."/>
            <person name="Bouhouche K."/>
            <person name="Camara F."/>
            <person name="Duharcourt S."/>
            <person name="Guigo R."/>
            <person name="Gogendeau D."/>
            <person name="Katinka M."/>
            <person name="Keller A.-M."/>
            <person name="Kissmehl R."/>
            <person name="Klotz C."/>
            <person name="Koll F."/>
            <person name="Le Moue A."/>
            <person name="Lepere C."/>
            <person name="Malinsky S."/>
            <person name="Nowacki M."/>
            <person name="Nowak J.K."/>
            <person name="Plattner H."/>
            <person name="Poulain J."/>
            <person name="Ruiz F."/>
            <person name="Serrano V."/>
            <person name="Zagulski M."/>
            <person name="Dessen P."/>
            <person name="Betermier M."/>
            <person name="Weissenbach J."/>
            <person name="Scarpelli C."/>
            <person name="Schachter V."/>
            <person name="Sperling L."/>
            <person name="Meyer E."/>
            <person name="Cohen J."/>
            <person name="Wincker P."/>
        </authorList>
    </citation>
    <scope>NUCLEOTIDE SEQUENCE [LARGE SCALE GENOMIC DNA]</scope>
    <source>
        <strain evidence="6 7">Stock d4-2</strain>
    </source>
</reference>
<dbReference type="InterPro" id="IPR045269">
    <property type="entry name" value="Atg1-like"/>
</dbReference>
<dbReference type="RefSeq" id="XP_001435346.1">
    <property type="nucleotide sequence ID" value="XM_001435309.1"/>
</dbReference>
<dbReference type="SMART" id="SM00220">
    <property type="entry name" value="S_TKc"/>
    <property type="match status" value="1"/>
</dbReference>
<dbReference type="SUPFAM" id="SSF56112">
    <property type="entry name" value="Protein kinase-like (PK-like)"/>
    <property type="match status" value="1"/>
</dbReference>
<dbReference type="GO" id="GO:0005776">
    <property type="term" value="C:autophagosome"/>
    <property type="evidence" value="ECO:0000318"/>
    <property type="project" value="GO_Central"/>
</dbReference>
<dbReference type="FunFam" id="1.10.510.10:FF:002962">
    <property type="entry name" value="Uncharacterized protein"/>
    <property type="match status" value="1"/>
</dbReference>
<dbReference type="GO" id="GO:0000407">
    <property type="term" value="C:phagophore assembly site"/>
    <property type="evidence" value="ECO:0000318"/>
    <property type="project" value="GO_Central"/>
</dbReference>
<dbReference type="GO" id="GO:0004674">
    <property type="term" value="F:protein serine/threonine kinase activity"/>
    <property type="evidence" value="ECO:0000318"/>
    <property type="project" value="GO_Central"/>
</dbReference>
<dbReference type="Pfam" id="PF00069">
    <property type="entry name" value="Pkinase"/>
    <property type="match status" value="1"/>
</dbReference>
<keyword evidence="3" id="KW-0418">Kinase</keyword>
<dbReference type="InParanoid" id="A0CAY2"/>
<dbReference type="GeneID" id="5021131"/>
<dbReference type="eggNOG" id="KOG4645">
    <property type="taxonomic scope" value="Eukaryota"/>
</dbReference>
<dbReference type="KEGG" id="ptm:GSPATT00036730001"/>
<dbReference type="PANTHER" id="PTHR24348:SF22">
    <property type="entry name" value="NON-SPECIFIC SERINE_THREONINE PROTEIN KINASE"/>
    <property type="match status" value="1"/>
</dbReference>
<evidence type="ECO:0000256" key="4">
    <source>
        <dbReference type="ARBA" id="ARBA00022840"/>
    </source>
</evidence>
<dbReference type="InterPro" id="IPR000719">
    <property type="entry name" value="Prot_kinase_dom"/>
</dbReference>
<dbReference type="OMA" id="PEYASIN"/>
<dbReference type="PROSITE" id="PS50011">
    <property type="entry name" value="PROTEIN_KINASE_DOM"/>
    <property type="match status" value="1"/>
</dbReference>
<dbReference type="GO" id="GO:0000045">
    <property type="term" value="P:autophagosome assembly"/>
    <property type="evidence" value="ECO:0000318"/>
    <property type="project" value="GO_Central"/>
</dbReference>
<keyword evidence="1" id="KW-0808">Transferase</keyword>
<organism evidence="6 7">
    <name type="scientific">Paramecium tetraurelia</name>
    <dbReference type="NCBI Taxonomy" id="5888"/>
    <lineage>
        <taxon>Eukaryota</taxon>
        <taxon>Sar</taxon>
        <taxon>Alveolata</taxon>
        <taxon>Ciliophora</taxon>
        <taxon>Intramacronucleata</taxon>
        <taxon>Oligohymenophorea</taxon>
        <taxon>Peniculida</taxon>
        <taxon>Parameciidae</taxon>
        <taxon>Paramecium</taxon>
    </lineage>
</organism>
<dbReference type="GO" id="GO:0005829">
    <property type="term" value="C:cytosol"/>
    <property type="evidence" value="ECO:0000318"/>
    <property type="project" value="GO_Central"/>
</dbReference>
<dbReference type="OrthoDB" id="309034at2759"/>
<keyword evidence="7" id="KW-1185">Reference proteome</keyword>
<dbReference type="GO" id="GO:0010506">
    <property type="term" value="P:regulation of autophagy"/>
    <property type="evidence" value="ECO:0000318"/>
    <property type="project" value="GO_Central"/>
</dbReference>
<gene>
    <name evidence="6" type="ORF">GSPATT00036730001</name>
</gene>